<reference evidence="3" key="1">
    <citation type="submission" date="2024-07" db="EMBL/GenBank/DDBJ databases">
        <title>Two chromosome-level genome assemblies of Korean endemic species Abeliophyllum distichum and Forsythia ovata (Oleaceae).</title>
        <authorList>
            <person name="Jang H."/>
        </authorList>
    </citation>
    <scope>NUCLEOTIDE SEQUENCE [LARGE SCALE GENOMIC DNA]</scope>
</reference>
<dbReference type="Proteomes" id="UP001604277">
    <property type="component" value="Unassembled WGS sequence"/>
</dbReference>
<comment type="caution">
    <text evidence="2">The sequence shown here is derived from an EMBL/GenBank/DDBJ whole genome shotgun (WGS) entry which is preliminary data.</text>
</comment>
<dbReference type="EMBL" id="JBFOLJ010000007">
    <property type="protein sequence ID" value="KAL2520843.1"/>
    <property type="molecule type" value="Genomic_DNA"/>
</dbReference>
<evidence type="ECO:0000313" key="3">
    <source>
        <dbReference type="Proteomes" id="UP001604277"/>
    </source>
</evidence>
<evidence type="ECO:0000313" key="2">
    <source>
        <dbReference type="EMBL" id="KAL2520843.1"/>
    </source>
</evidence>
<proteinExistence type="predicted"/>
<protein>
    <submittedName>
        <fullName evidence="2">Retrovirus-related Pol polyprotein from transposon RE1</fullName>
    </submittedName>
</protein>
<evidence type="ECO:0000256" key="1">
    <source>
        <dbReference type="SAM" id="MobiDB-lite"/>
    </source>
</evidence>
<feature type="compositionally biased region" description="Polar residues" evidence="1">
    <location>
        <begin position="33"/>
        <end position="44"/>
    </location>
</feature>
<sequence length="153" mass="16618">MRPSPAPNSRHIPQSGSTSCIICTDPVDESLQATNSHTCPSPSHSDFRPASSEPITELPMIDHTPIAAAPLGFHPMLTQAKAGIFKTRHLAHLGLETDSFIWPKETLDLEAIEPTHLNIWSGHDLAAIDSRSVLKLLGLDSVNAFKYVFRSSG</sequence>
<name>A0ABD1U762_9LAMI</name>
<accession>A0ABD1U762</accession>
<organism evidence="2 3">
    <name type="scientific">Forsythia ovata</name>
    <dbReference type="NCBI Taxonomy" id="205694"/>
    <lineage>
        <taxon>Eukaryota</taxon>
        <taxon>Viridiplantae</taxon>
        <taxon>Streptophyta</taxon>
        <taxon>Embryophyta</taxon>
        <taxon>Tracheophyta</taxon>
        <taxon>Spermatophyta</taxon>
        <taxon>Magnoliopsida</taxon>
        <taxon>eudicotyledons</taxon>
        <taxon>Gunneridae</taxon>
        <taxon>Pentapetalae</taxon>
        <taxon>asterids</taxon>
        <taxon>lamiids</taxon>
        <taxon>Lamiales</taxon>
        <taxon>Oleaceae</taxon>
        <taxon>Forsythieae</taxon>
        <taxon>Forsythia</taxon>
    </lineage>
</organism>
<feature type="region of interest" description="Disordered" evidence="1">
    <location>
        <begin position="33"/>
        <end position="53"/>
    </location>
</feature>
<keyword evidence="3" id="KW-1185">Reference proteome</keyword>
<dbReference type="AlphaFoldDB" id="A0ABD1U762"/>
<gene>
    <name evidence="2" type="ORF">Fot_24766</name>
</gene>